<dbReference type="STRING" id="1077348.A0A2G8S4H1"/>
<evidence type="ECO:0000256" key="1">
    <source>
        <dbReference type="SAM" id="MobiDB-lite"/>
    </source>
</evidence>
<feature type="domain" description="DUF8212" evidence="3">
    <location>
        <begin position="256"/>
        <end position="327"/>
    </location>
</feature>
<gene>
    <name evidence="4" type="ORF">GSI_08723</name>
</gene>
<dbReference type="InterPro" id="IPR010730">
    <property type="entry name" value="HET"/>
</dbReference>
<keyword evidence="5" id="KW-1185">Reference proteome</keyword>
<evidence type="ECO:0000313" key="4">
    <source>
        <dbReference type="EMBL" id="PIL28679.1"/>
    </source>
</evidence>
<proteinExistence type="predicted"/>
<feature type="domain" description="Heterokaryon incompatibility" evidence="2">
    <location>
        <begin position="28"/>
        <end position="137"/>
    </location>
</feature>
<dbReference type="Proteomes" id="UP000230002">
    <property type="component" value="Unassembled WGS sequence"/>
</dbReference>
<dbReference type="AlphaFoldDB" id="A0A2G8S4H1"/>
<feature type="region of interest" description="Disordered" evidence="1">
    <location>
        <begin position="52"/>
        <end position="78"/>
    </location>
</feature>
<sequence length="399" mass="46422">MRVLDTVTGQFVEIDPRQKDNRSRPLQYAILSHTWDPKGEQTYKQLRAIQKRHTPPENDDDDDTTPTPGEPLSPIWADPKLSPKIREACRVARQNGYRYLWIDSCCIDKTSSSELSESINSMYQWYALAHVCYTFLADVPPLRLEHHRRETSRFRCSRWFTRGWTLQELIAPFRLVFLARDWTMIGSKDSLVDLITEITRIDCEALLHVEPLDEFSIAQRFSWAAERETTRVEDRAYSLLGILDINMPTLYGEGERAFRRLQEEIIRRIPDQSLFAWTEWGLERSFSGELPYNPETPNFSAHSRLQLSYPKSKSSSLLAPSLDVFRHYDFTPYGICVQLPVIHFKSSEFFPPECMDSREWPQNNVPFSQGNYHAPPNPSRLPNAHIVKKAIHTPAFSKE</sequence>
<dbReference type="PANTHER" id="PTHR10622:SF10">
    <property type="entry name" value="HET DOMAIN-CONTAINING PROTEIN"/>
    <property type="match status" value="1"/>
</dbReference>
<evidence type="ECO:0000259" key="2">
    <source>
        <dbReference type="Pfam" id="PF06985"/>
    </source>
</evidence>
<comment type="caution">
    <text evidence="4">The sequence shown here is derived from an EMBL/GenBank/DDBJ whole genome shotgun (WGS) entry which is preliminary data.</text>
</comment>
<evidence type="ECO:0000313" key="5">
    <source>
        <dbReference type="Proteomes" id="UP000230002"/>
    </source>
</evidence>
<dbReference type="Pfam" id="PF26640">
    <property type="entry name" value="DUF8212"/>
    <property type="match status" value="1"/>
</dbReference>
<protein>
    <submittedName>
        <fullName evidence="4">Uncharacterized protein</fullName>
    </submittedName>
</protein>
<accession>A0A2G8S4H1</accession>
<dbReference type="OrthoDB" id="2749026at2759"/>
<name>A0A2G8S4H1_9APHY</name>
<dbReference type="EMBL" id="AYKW01000023">
    <property type="protein sequence ID" value="PIL28679.1"/>
    <property type="molecule type" value="Genomic_DNA"/>
</dbReference>
<dbReference type="PANTHER" id="PTHR10622">
    <property type="entry name" value="HET DOMAIN-CONTAINING PROTEIN"/>
    <property type="match status" value="1"/>
</dbReference>
<reference evidence="4 5" key="1">
    <citation type="journal article" date="2015" name="Sci. Rep.">
        <title>Chromosome-level genome map provides insights into diverse defense mechanisms in the medicinal fungus Ganoderma sinense.</title>
        <authorList>
            <person name="Zhu Y."/>
            <person name="Xu J."/>
            <person name="Sun C."/>
            <person name="Zhou S."/>
            <person name="Xu H."/>
            <person name="Nelson D.R."/>
            <person name="Qian J."/>
            <person name="Song J."/>
            <person name="Luo H."/>
            <person name="Xiang L."/>
            <person name="Li Y."/>
            <person name="Xu Z."/>
            <person name="Ji A."/>
            <person name="Wang L."/>
            <person name="Lu S."/>
            <person name="Hayward A."/>
            <person name="Sun W."/>
            <person name="Li X."/>
            <person name="Schwartz D.C."/>
            <person name="Wang Y."/>
            <person name="Chen S."/>
        </authorList>
    </citation>
    <scope>NUCLEOTIDE SEQUENCE [LARGE SCALE GENOMIC DNA]</scope>
    <source>
        <strain evidence="4 5">ZZ0214-1</strain>
    </source>
</reference>
<dbReference type="Pfam" id="PF06985">
    <property type="entry name" value="HET"/>
    <property type="match status" value="1"/>
</dbReference>
<dbReference type="InterPro" id="IPR058525">
    <property type="entry name" value="DUF8212"/>
</dbReference>
<evidence type="ECO:0000259" key="3">
    <source>
        <dbReference type="Pfam" id="PF26640"/>
    </source>
</evidence>
<organism evidence="4 5">
    <name type="scientific">Ganoderma sinense ZZ0214-1</name>
    <dbReference type="NCBI Taxonomy" id="1077348"/>
    <lineage>
        <taxon>Eukaryota</taxon>
        <taxon>Fungi</taxon>
        <taxon>Dikarya</taxon>
        <taxon>Basidiomycota</taxon>
        <taxon>Agaricomycotina</taxon>
        <taxon>Agaricomycetes</taxon>
        <taxon>Polyporales</taxon>
        <taxon>Polyporaceae</taxon>
        <taxon>Ganoderma</taxon>
    </lineage>
</organism>